<dbReference type="PANTHER" id="PTHR21666:SF285">
    <property type="entry name" value="M23 FAMILY METALLOPEPTIDASE"/>
    <property type="match status" value="1"/>
</dbReference>
<dbReference type="SUPFAM" id="SSF51261">
    <property type="entry name" value="Duplicated hybrid motif"/>
    <property type="match status" value="1"/>
</dbReference>
<evidence type="ECO:0000256" key="1">
    <source>
        <dbReference type="SAM" id="Phobius"/>
    </source>
</evidence>
<dbReference type="STRING" id="1045558.SAMN05216175_109165"/>
<feature type="domain" description="M23ase beta-sheet core" evidence="2">
    <location>
        <begin position="196"/>
        <end position="288"/>
    </location>
</feature>
<organism evidence="3 4">
    <name type="scientific">Neptunomonas qingdaonensis</name>
    <dbReference type="NCBI Taxonomy" id="1045558"/>
    <lineage>
        <taxon>Bacteria</taxon>
        <taxon>Pseudomonadati</taxon>
        <taxon>Pseudomonadota</taxon>
        <taxon>Gammaproteobacteria</taxon>
        <taxon>Oceanospirillales</taxon>
        <taxon>Oceanospirillaceae</taxon>
        <taxon>Neptunomonas</taxon>
    </lineage>
</organism>
<dbReference type="Pfam" id="PF01551">
    <property type="entry name" value="Peptidase_M23"/>
    <property type="match status" value="1"/>
</dbReference>
<accession>A0A1I2TA02</accession>
<name>A0A1I2TA02_9GAMM</name>
<keyword evidence="4" id="KW-1185">Reference proteome</keyword>
<dbReference type="AlphaFoldDB" id="A0A1I2TA02"/>
<dbReference type="GO" id="GO:0004222">
    <property type="term" value="F:metalloendopeptidase activity"/>
    <property type="evidence" value="ECO:0007669"/>
    <property type="project" value="TreeGrafter"/>
</dbReference>
<dbReference type="PANTHER" id="PTHR21666">
    <property type="entry name" value="PEPTIDASE-RELATED"/>
    <property type="match status" value="1"/>
</dbReference>
<dbReference type="EMBL" id="FOOU01000009">
    <property type="protein sequence ID" value="SFG61853.1"/>
    <property type="molecule type" value="Genomic_DNA"/>
</dbReference>
<feature type="transmembrane region" description="Helical" evidence="1">
    <location>
        <begin position="6"/>
        <end position="23"/>
    </location>
</feature>
<dbReference type="CDD" id="cd12797">
    <property type="entry name" value="M23_peptidase"/>
    <property type="match status" value="1"/>
</dbReference>
<feature type="transmembrane region" description="Helical" evidence="1">
    <location>
        <begin position="60"/>
        <end position="76"/>
    </location>
</feature>
<evidence type="ECO:0000259" key="2">
    <source>
        <dbReference type="Pfam" id="PF01551"/>
    </source>
</evidence>
<dbReference type="Proteomes" id="UP000198623">
    <property type="component" value="Unassembled WGS sequence"/>
</dbReference>
<dbReference type="Gene3D" id="2.70.70.10">
    <property type="entry name" value="Glucose Permease (Domain IIA)"/>
    <property type="match status" value="1"/>
</dbReference>
<feature type="transmembrane region" description="Helical" evidence="1">
    <location>
        <begin position="35"/>
        <end position="54"/>
    </location>
</feature>
<evidence type="ECO:0000313" key="3">
    <source>
        <dbReference type="EMBL" id="SFG61853.1"/>
    </source>
</evidence>
<dbReference type="InterPro" id="IPR016047">
    <property type="entry name" value="M23ase_b-sheet_dom"/>
</dbReference>
<dbReference type="RefSeq" id="WP_090728694.1">
    <property type="nucleotide sequence ID" value="NZ_FOOU01000009.1"/>
</dbReference>
<evidence type="ECO:0000313" key="4">
    <source>
        <dbReference type="Proteomes" id="UP000198623"/>
    </source>
</evidence>
<dbReference type="InterPro" id="IPR050570">
    <property type="entry name" value="Cell_wall_metabolism_enzyme"/>
</dbReference>
<keyword evidence="1" id="KW-0812">Transmembrane</keyword>
<dbReference type="OrthoDB" id="9805070at2"/>
<keyword evidence="1" id="KW-0472">Membrane</keyword>
<dbReference type="InterPro" id="IPR011055">
    <property type="entry name" value="Dup_hybrid_motif"/>
</dbReference>
<sequence>MDWLLIQVLFLQVLVPLLLLIWLARIREKARFNWLLKTIMVLSYLTSIAVAGIWPFMPWPYVYMSIAILLAMRGGWRIKDIPWLDVAELRSQIGLVGLLVTSLASVAMSVYLFSGWIPPAGSSINLTFPLQQGNYLVVHGGSNMILNPHLKTLAPTPRYVPWRGQSYAIDVVKINHWGLRTNGILPTDLKRYAIFGDSVFAPCTGKVVSAENDRPDLPVPRRDPDRTKLTGNHVLLECTGVEILLAHLQRGSVVIKAGDHVIVGDFLGHVGNSGNTTEPHLHISAQRRKSGQPLIGGEPVVMLFNGNYLVRNELITGYQAMSDRHNIQ</sequence>
<keyword evidence="1" id="KW-1133">Transmembrane helix</keyword>
<protein>
    <submittedName>
        <fullName evidence="3">Peptidase family M23</fullName>
    </submittedName>
</protein>
<reference evidence="4" key="1">
    <citation type="submission" date="2016-10" db="EMBL/GenBank/DDBJ databases">
        <authorList>
            <person name="Varghese N."/>
            <person name="Submissions S."/>
        </authorList>
    </citation>
    <scope>NUCLEOTIDE SEQUENCE [LARGE SCALE GENOMIC DNA]</scope>
    <source>
        <strain evidence="4">CGMCC 1.10971</strain>
    </source>
</reference>
<proteinExistence type="predicted"/>
<feature type="transmembrane region" description="Helical" evidence="1">
    <location>
        <begin position="96"/>
        <end position="117"/>
    </location>
</feature>
<gene>
    <name evidence="3" type="ORF">SAMN05216175_109165</name>
</gene>